<evidence type="ECO:0000259" key="10">
    <source>
        <dbReference type="Pfam" id="PF23145"/>
    </source>
</evidence>
<dbReference type="InterPro" id="IPR057361">
    <property type="entry name" value="TPR_WDR35"/>
</dbReference>
<dbReference type="AlphaFoldDB" id="A0AAR5PIC9"/>
<dbReference type="Pfam" id="PF23390">
    <property type="entry name" value="Beta-prop_WDR35_2nd"/>
    <property type="match status" value="1"/>
</dbReference>
<dbReference type="InterPro" id="IPR015943">
    <property type="entry name" value="WD40/YVTN_repeat-like_dom_sf"/>
</dbReference>
<dbReference type="Pfam" id="PF25170">
    <property type="entry name" value="TPR_WDR35"/>
    <property type="match status" value="1"/>
</dbReference>
<evidence type="ECO:0000256" key="3">
    <source>
        <dbReference type="ARBA" id="ARBA00022574"/>
    </source>
</evidence>
<dbReference type="Pfam" id="PF24797">
    <property type="entry name" value="Beta-prop_WDR35_TULP_N"/>
    <property type="match status" value="1"/>
</dbReference>
<accession>A0AAR5PIC9</accession>
<dbReference type="InterPro" id="IPR039857">
    <property type="entry name" value="Ift122/121"/>
</dbReference>
<dbReference type="GO" id="GO:1905515">
    <property type="term" value="P:non-motile cilium assembly"/>
    <property type="evidence" value="ECO:0007669"/>
    <property type="project" value="TreeGrafter"/>
</dbReference>
<organism evidence="15 16">
    <name type="scientific">Dendroctonus ponderosae</name>
    <name type="common">Mountain pine beetle</name>
    <dbReference type="NCBI Taxonomy" id="77166"/>
    <lineage>
        <taxon>Eukaryota</taxon>
        <taxon>Metazoa</taxon>
        <taxon>Ecdysozoa</taxon>
        <taxon>Arthropoda</taxon>
        <taxon>Hexapoda</taxon>
        <taxon>Insecta</taxon>
        <taxon>Pterygota</taxon>
        <taxon>Neoptera</taxon>
        <taxon>Endopterygota</taxon>
        <taxon>Coleoptera</taxon>
        <taxon>Polyphaga</taxon>
        <taxon>Cucujiformia</taxon>
        <taxon>Curculionidae</taxon>
        <taxon>Scolytinae</taxon>
        <taxon>Dendroctonus</taxon>
    </lineage>
</organism>
<evidence type="ECO:0000259" key="11">
    <source>
        <dbReference type="Pfam" id="PF23387"/>
    </source>
</evidence>
<dbReference type="InterPro" id="IPR036322">
    <property type="entry name" value="WD40_repeat_dom_sf"/>
</dbReference>
<dbReference type="InterPro" id="IPR057979">
    <property type="entry name" value="TPR_IFT121"/>
</dbReference>
<proteinExistence type="predicted"/>
<keyword evidence="3 9" id="KW-0853">WD repeat</keyword>
<evidence type="ECO:0000256" key="4">
    <source>
        <dbReference type="ARBA" id="ARBA00022737"/>
    </source>
</evidence>
<dbReference type="EnsemblMetazoa" id="XM_019904957.1">
    <property type="protein sequence ID" value="XP_019760516.1"/>
    <property type="gene ID" value="LOC109537957"/>
</dbReference>
<name>A0AAR5PIC9_DENPD</name>
<evidence type="ECO:0000259" key="14">
    <source>
        <dbReference type="Pfam" id="PF25768"/>
    </source>
</evidence>
<evidence type="ECO:0000256" key="9">
    <source>
        <dbReference type="PROSITE-ProRule" id="PRU00221"/>
    </source>
</evidence>
<dbReference type="Pfam" id="PF25768">
    <property type="entry name" value="TPR_IFT121"/>
    <property type="match status" value="1"/>
</dbReference>
<dbReference type="PANTHER" id="PTHR12764">
    <property type="entry name" value="WD REPEAT DOMAIN-RELATED"/>
    <property type="match status" value="1"/>
</dbReference>
<dbReference type="PANTHER" id="PTHR12764:SF5">
    <property type="entry name" value="LD29485P"/>
    <property type="match status" value="1"/>
</dbReference>
<feature type="domain" description="IFT121-like TPR repeats" evidence="14">
    <location>
        <begin position="1009"/>
        <end position="1107"/>
    </location>
</feature>
<keyword evidence="6" id="KW-0969">Cilium</keyword>
<dbReference type="Gene3D" id="1.25.40.470">
    <property type="match status" value="1"/>
</dbReference>
<keyword evidence="16" id="KW-1185">Reference proteome</keyword>
<keyword evidence="4" id="KW-0677">Repeat</keyword>
<dbReference type="InterPro" id="IPR056170">
    <property type="entry name" value="Znf_IFT121-like"/>
</dbReference>
<dbReference type="Gene3D" id="2.130.10.10">
    <property type="entry name" value="YVTN repeat-like/Quinoprotein amine dehydrogenase"/>
    <property type="match status" value="2"/>
</dbReference>
<dbReference type="GO" id="GO:0061512">
    <property type="term" value="P:protein localization to cilium"/>
    <property type="evidence" value="ECO:0007669"/>
    <property type="project" value="TreeGrafter"/>
</dbReference>
<protein>
    <recommendedName>
        <fullName evidence="17">WD repeat-containing protein 55 homolog</fullName>
    </recommendedName>
</protein>
<dbReference type="InterPro" id="IPR056157">
    <property type="entry name" value="TPR_IFT80_172_dom"/>
</dbReference>
<dbReference type="Pfam" id="PF23145">
    <property type="entry name" value="Zf_2nd_IFT121"/>
    <property type="match status" value="1"/>
</dbReference>
<keyword evidence="7" id="KW-0206">Cytoskeleton</keyword>
<feature type="repeat" description="WD" evidence="9">
    <location>
        <begin position="96"/>
        <end position="127"/>
    </location>
</feature>
<dbReference type="InterPro" id="IPR056159">
    <property type="entry name" value="Beta-prop_IFT121_TULP_N"/>
</dbReference>
<evidence type="ECO:0000256" key="1">
    <source>
        <dbReference type="ARBA" id="ARBA00004120"/>
    </source>
</evidence>
<dbReference type="GO" id="GO:0030991">
    <property type="term" value="C:intraciliary transport particle A"/>
    <property type="evidence" value="ECO:0007669"/>
    <property type="project" value="TreeGrafter"/>
</dbReference>
<dbReference type="GO" id="GO:0035721">
    <property type="term" value="P:intraciliary retrograde transport"/>
    <property type="evidence" value="ECO:0007669"/>
    <property type="project" value="TreeGrafter"/>
</dbReference>
<feature type="domain" description="IFT121-like zinc finger" evidence="10">
    <location>
        <begin position="1138"/>
        <end position="1179"/>
    </location>
</feature>
<dbReference type="PROSITE" id="PS50082">
    <property type="entry name" value="WD_REPEATS_2"/>
    <property type="match status" value="1"/>
</dbReference>
<dbReference type="InterPro" id="IPR017233">
    <property type="entry name" value="WDR35"/>
</dbReference>
<keyword evidence="5" id="KW-0970">Cilium biogenesis/degradation</keyword>
<dbReference type="SUPFAM" id="SSF50978">
    <property type="entry name" value="WD40 repeat-like"/>
    <property type="match status" value="2"/>
</dbReference>
<evidence type="ECO:0000313" key="15">
    <source>
        <dbReference type="EnsemblMetazoa" id="XP_019760516.1"/>
    </source>
</evidence>
<keyword evidence="2" id="KW-0963">Cytoplasm</keyword>
<dbReference type="GO" id="GO:0097730">
    <property type="term" value="C:non-motile cilium"/>
    <property type="evidence" value="ECO:0007669"/>
    <property type="project" value="TreeGrafter"/>
</dbReference>
<dbReference type="InterPro" id="IPR001680">
    <property type="entry name" value="WD40_rpt"/>
</dbReference>
<feature type="domain" description="IFT121 second beta-propeller" evidence="12">
    <location>
        <begin position="364"/>
        <end position="677"/>
    </location>
</feature>
<feature type="domain" description="IFT80/172/WDR35 TPR" evidence="11">
    <location>
        <begin position="708"/>
        <end position="808"/>
    </location>
</feature>
<evidence type="ECO:0000259" key="13">
    <source>
        <dbReference type="Pfam" id="PF24797"/>
    </source>
</evidence>
<evidence type="ECO:0000256" key="7">
    <source>
        <dbReference type="ARBA" id="ARBA00023212"/>
    </source>
</evidence>
<dbReference type="Proteomes" id="UP000019118">
    <property type="component" value="Unassembled WGS sequence"/>
</dbReference>
<comment type="subcellular location">
    <subcellularLocation>
        <location evidence="1">Cytoplasm</location>
        <location evidence="1">Cytoskeleton</location>
        <location evidence="1">Cilium basal body</location>
    </subcellularLocation>
</comment>
<evidence type="ECO:0000259" key="12">
    <source>
        <dbReference type="Pfam" id="PF23390"/>
    </source>
</evidence>
<dbReference type="PIRSF" id="PIRSF037536">
    <property type="entry name" value="WD_repeat_p35"/>
    <property type="match status" value="1"/>
</dbReference>
<dbReference type="Pfam" id="PF23387">
    <property type="entry name" value="TPR_IFT80_172"/>
    <property type="match status" value="1"/>
</dbReference>
<feature type="domain" description="IFT121/TULP4 N-terminal" evidence="13">
    <location>
        <begin position="36"/>
        <end position="359"/>
    </location>
</feature>
<reference evidence="15" key="2">
    <citation type="submission" date="2024-08" db="UniProtKB">
        <authorList>
            <consortium name="EnsemblMetazoa"/>
        </authorList>
    </citation>
    <scope>IDENTIFICATION</scope>
</reference>
<sequence>MVSIEMVCACDCMCCFTLSVSVLVKFSFLSRFGVLRIAIPNNTKIHSLDWNKQDGYIAVGGDSGLLKVLKLDSGNDAGFKTRKLVATSNLSMNQTLEGHSDTIQVLTWNEMHKKLTTSDSNGVIIVWMLYKGAWYEEMINNRKKSTVVGMSWSSDGQKICIIYEDGAVIVGCVGGNRIWGKELKHTALCGVQWSPDGKLLVFALKNGELHLYDNQGNFVMKINILCHDSQYDPTPIIGLAWYNGTGGLMHSMCPTLALCFENGKTQLMRNESDPNPVIFDTKMIAVHCSWNHNGSLLAISGRQFSEEKKVNLVQFYNPFGEHLRTLRVPGSSISCCVWEGGSLRVALAVDSFVYFANIRPDYKWCYFKKTVVFTSCKAGRSGICITFWDTANNLYHTSWVNTLYAISSYGDHCVIATQPDVDHAGKYGLILYNTLGTPVDGKYINIEPVAVVMNAYQVFAASRNNFIVWHYKTPKSITVGVARSKMFHIDDNPTGAVDIIEDLDSATKIPVSCHQTVDPICCLTSTDTCLVIGRESGLLQYYVLPHIVLTNRFKIPTRPHKITINCNSTKLSVIDVSGVMTVIDISAGTGRPSANAEGNQLERKDVWAMCWASDNPQLLAIMEKTRMYIFKGMYPEEPVACSGYICSFNALEVEAILLDEVIDNPEKPTKDYLIKLEIKSLRDTRQLIEKVGINEAAQFVEDNRHPRLWRLVAEAALKEMNLNMADACFVRAKDYANVQFVKKLRSVNNEAIREARVATYFRNFDQAEKILIEADRSDLALNLRQTLGDWFRVIQILKNGATAPDYLLKTAYNSTADYFFHFNNWTSAIEYYELAKNTSKIIDCYYYLEDWKNLEIMIDQLPEGDPILKKIGDMFASNAVHMEAVKAYTKEGKVKPAIDLCIDHNRWDVAIDLAKKYNITKISDLLVKYTNHLVEKNQIMTAIDINVQAKFYLQAAEHAFKLANMEAAKPNRNLTRVKKHYVYAARLVEMHKSLSPTGENPNYDPLLYDNAWRGAEAYHYFILAQHQLYNGKIHDALCITYKLQDYTDFVSESEIYSLLMLTACLDRSFEICSKALIKLKSSENVIQADAVQYSKLGWDIFRQNEPVNIKKKLIQCDNCQTSVQDWNTACTNCKVHFPTCVATGLSIVEASIWSCKVCKHPALRKKMELLNACPLCHAKQERP</sequence>
<dbReference type="SMART" id="SM00320">
    <property type="entry name" value="WD40"/>
    <property type="match status" value="4"/>
</dbReference>
<evidence type="ECO:0000256" key="5">
    <source>
        <dbReference type="ARBA" id="ARBA00022794"/>
    </source>
</evidence>
<evidence type="ECO:0000313" key="16">
    <source>
        <dbReference type="Proteomes" id="UP000019118"/>
    </source>
</evidence>
<keyword evidence="8" id="KW-0966">Cell projection</keyword>
<evidence type="ECO:0008006" key="17">
    <source>
        <dbReference type="Google" id="ProtNLM"/>
    </source>
</evidence>
<evidence type="ECO:0000256" key="6">
    <source>
        <dbReference type="ARBA" id="ARBA00023069"/>
    </source>
</evidence>
<reference evidence="16" key="1">
    <citation type="journal article" date="2013" name="Genome Biol.">
        <title>Draft genome of the mountain pine beetle, Dendroctonus ponderosae Hopkins, a major forest pest.</title>
        <authorList>
            <person name="Keeling C.I."/>
            <person name="Yuen M.M."/>
            <person name="Liao N.Y."/>
            <person name="Docking T.R."/>
            <person name="Chan S.K."/>
            <person name="Taylor G.A."/>
            <person name="Palmquist D.L."/>
            <person name="Jackman S.D."/>
            <person name="Nguyen A."/>
            <person name="Li M."/>
            <person name="Henderson H."/>
            <person name="Janes J.K."/>
            <person name="Zhao Y."/>
            <person name="Pandoh P."/>
            <person name="Moore R."/>
            <person name="Sperling F.A."/>
            <person name="Huber D.P."/>
            <person name="Birol I."/>
            <person name="Jones S.J."/>
            <person name="Bohlmann J."/>
        </authorList>
    </citation>
    <scope>NUCLEOTIDE SEQUENCE</scope>
</reference>
<dbReference type="InterPro" id="IPR056158">
    <property type="entry name" value="Beta-prop_IFT121_2nd"/>
</dbReference>
<evidence type="ECO:0000256" key="8">
    <source>
        <dbReference type="ARBA" id="ARBA00023273"/>
    </source>
</evidence>
<evidence type="ECO:0000256" key="2">
    <source>
        <dbReference type="ARBA" id="ARBA00022490"/>
    </source>
</evidence>